<evidence type="ECO:0000256" key="8">
    <source>
        <dbReference type="ARBA" id="ARBA00023002"/>
    </source>
</evidence>
<evidence type="ECO:0000256" key="7">
    <source>
        <dbReference type="ARBA" id="ARBA00022862"/>
    </source>
</evidence>
<keyword evidence="11" id="KW-0175">Coiled coil</keyword>
<evidence type="ECO:0000256" key="9">
    <source>
        <dbReference type="ARBA" id="ARBA00023004"/>
    </source>
</evidence>
<keyword evidence="9" id="KW-0408">Iron</keyword>
<dbReference type="GO" id="GO:0020037">
    <property type="term" value="F:heme binding"/>
    <property type="evidence" value="ECO:0007669"/>
    <property type="project" value="InterPro"/>
</dbReference>
<evidence type="ECO:0000259" key="14">
    <source>
        <dbReference type="PROSITE" id="PS51352"/>
    </source>
</evidence>
<dbReference type="GO" id="GO:0006979">
    <property type="term" value="P:response to oxidative stress"/>
    <property type="evidence" value="ECO:0007669"/>
    <property type="project" value="TreeGrafter"/>
</dbReference>
<dbReference type="PANTHER" id="PTHR10681:SF171">
    <property type="entry name" value="PEROXIREDOXIN 4"/>
    <property type="match status" value="1"/>
</dbReference>
<dbReference type="SMART" id="SM00516">
    <property type="entry name" value="SEC14"/>
    <property type="match status" value="1"/>
</dbReference>
<dbReference type="CDD" id="cd00170">
    <property type="entry name" value="SEC14"/>
    <property type="match status" value="1"/>
</dbReference>
<evidence type="ECO:0000256" key="3">
    <source>
        <dbReference type="ARBA" id="ARBA00022448"/>
    </source>
</evidence>
<reference evidence="15 16" key="1">
    <citation type="journal article" date="2015" name="Sci. Rep.">
        <title>Genome of the facultative scuticociliatosis pathogen Pseudocohnilembus persalinus provides insight into its virulence through horizontal gene transfer.</title>
        <authorList>
            <person name="Xiong J."/>
            <person name="Wang G."/>
            <person name="Cheng J."/>
            <person name="Tian M."/>
            <person name="Pan X."/>
            <person name="Warren A."/>
            <person name="Jiang C."/>
            <person name="Yuan D."/>
            <person name="Miao W."/>
        </authorList>
    </citation>
    <scope>NUCLEOTIDE SEQUENCE [LARGE SCALE GENOMIC DNA]</scope>
    <source>
        <strain evidence="15">36N120E</strain>
    </source>
</reference>
<sequence length="1518" mass="175126">MQNTENNENAIQNEKKDFKQELNKKQLDKFLLFQNMVKNKAQELLKDRQDIYPKYTNENQLVRQFIARDYNEKNAFKLWEKWANWMLQNKADDLLEKDILNELKIGKAFMNGYDKKGNPIIIIQVRKHIPKQVPLDETKKFFIYMINLALEEADRIGSERITLLWDRKGFTSKNYDSDFLSLGKELVGMMQDTYAERLDSMIILYPNFFFKMIYGIFKVFLTKRTKDKIHVYSKKENLLKLIDSSQLLEEHGGSSHFQYNFPNQLIGSEYQQKKITTKLLEQGVIYKDEVENNQDKGKDTKSQNPQINNNKNTVKVNNDQLQNQISQSKNEQDSIFGDTDEGHLQQNQLEEETKNSDSRVFDLQNVLGQQAPILRKPAPQFSAVGYFNGIKNFSLSDFKNQYVILFFFPFDFSPQCHQDILNFSEYIDQFKQLQTQVLGCSVDSQFVHQNYCTKPRSEGGVGGINFPLLSDVNREVSRRYGVMIEDGEEKGASFRATFIIDKAQILRHSAINDLDCSLEITEILRLVKGFQNADVKSGKFKPLTAKESIDNIRNSVYGQNSHLTPGNNMGSSLNLNINGPNVLQYSKRASNAGLTAIQGIQASQNQSGGKRGSLTNGNFQKQFSAQNSNLDFGADLGNRGAGRKRSILKKRNIFDRMGGEHQIRKFVDKLFGYVLEDTRINFFFNNIDMVNLKKHFSDYFIQIFGGPPDTYKGKDLARIHGHLAINADQFEAFCQILEGTLVEQGQDEETIREVFIFIDPMKDFLANYDSAKDLIDRLGGKKIVEKIIDLEFDILKQENSLETTDPNKSINLIKLKTLQKEFYKVALSPEGYMGKSMRELHKAEGINQKNFDKIVKALERSIKELKVEGGSGQEMLVLFEPNLQYKHLPKGKAPLYYRIGGQHPDKVFSKIFKLAFNYVIRDGRIKEYFKNVDLSRIQQQVNHFLTIFFGGPLNYSGKTLRDAHWHLELKDAQFEAFKDCIYQGMREFGVSENLIRECDEIIEPLRTDIVSIVPSLVERCGGEQIIKRVVEYIFVKVVTDKRVKQYFPKSLDLTYLKDKFFKFLVALLGGINNYEGKSIEEAHQEMNLDDVHFNVIKDYISEGLKNEKVPLSIVQEVQRLIESLRHQIVNRHSSLFEKVGGEQALMHVSTHLFSRVHMDNAFKITFKKVDTDQLKFKLVNYLTYLLGGPNNYNGKHLREAHKNLRISDEQFTIFCNYLQQGFVSLGSIDTQTLFELQCIIEAMRGEIISRPATLYERLGGINTIPQCIQVFCQKLQKDEKLSTFFDGKVNFENHAIKLTSFFTMITGGTGPDGEIAYKGPNLKDAHKNLSLSGAIFDRFCKILQNTMIELGAEKNEATEVLNLLESLRTEVIGNKQPTCLDRMGGEKILAKLILKFFNQIEDHQTLASYFRKTNMASHREKFQQFISSAIGGNQVYEGKGLKEAHWRLNLSNSQFNQFQEIWKATMENMKIERTIIKEMLQFWETLRYQVVQRKDEFDEDDSDEESSDNEDEEDEDDE</sequence>
<dbReference type="EMBL" id="LDAU01000162">
    <property type="protein sequence ID" value="KRX01853.1"/>
    <property type="molecule type" value="Genomic_DNA"/>
</dbReference>
<evidence type="ECO:0000256" key="5">
    <source>
        <dbReference type="ARBA" id="ARBA00022617"/>
    </source>
</evidence>
<dbReference type="GO" id="GO:0019825">
    <property type="term" value="F:oxygen binding"/>
    <property type="evidence" value="ECO:0007669"/>
    <property type="project" value="InterPro"/>
</dbReference>
<feature type="domain" description="Thioredoxin" evidence="14">
    <location>
        <begin position="372"/>
        <end position="532"/>
    </location>
</feature>
<evidence type="ECO:0000256" key="10">
    <source>
        <dbReference type="ARBA" id="ARBA00023284"/>
    </source>
</evidence>
<dbReference type="Gene3D" id="3.40.525.10">
    <property type="entry name" value="CRAL-TRIO lipid binding domain"/>
    <property type="match status" value="1"/>
</dbReference>
<comment type="caution">
    <text evidence="15">The sequence shown here is derived from an EMBL/GenBank/DDBJ whole genome shotgun (WGS) entry which is preliminary data.</text>
</comment>
<dbReference type="InterPro" id="IPR019795">
    <property type="entry name" value="Globin_bac-like_CS"/>
</dbReference>
<dbReference type="SUPFAM" id="SSF52087">
    <property type="entry name" value="CRAL/TRIO domain"/>
    <property type="match status" value="1"/>
</dbReference>
<dbReference type="InterPro" id="IPR036273">
    <property type="entry name" value="CRAL/TRIO_N_dom_sf"/>
</dbReference>
<keyword evidence="3" id="KW-0813">Transport</keyword>
<keyword evidence="16" id="KW-1185">Reference proteome</keyword>
<evidence type="ECO:0000259" key="13">
    <source>
        <dbReference type="PROSITE" id="PS50191"/>
    </source>
</evidence>
<dbReference type="PROSITE" id="PS01213">
    <property type="entry name" value="GLOBIN_FAM_2"/>
    <property type="match status" value="1"/>
</dbReference>
<dbReference type="Pfam" id="PF01152">
    <property type="entry name" value="Bac_globin"/>
    <property type="match status" value="6"/>
</dbReference>
<dbReference type="InterPro" id="IPR001251">
    <property type="entry name" value="CRAL-TRIO_dom"/>
</dbReference>
<protein>
    <submittedName>
        <fullName evidence="15">Thioredoxin-like fold</fullName>
    </submittedName>
</protein>
<evidence type="ECO:0000256" key="2">
    <source>
        <dbReference type="ARBA" id="ARBA00009660"/>
    </source>
</evidence>
<evidence type="ECO:0000256" key="4">
    <source>
        <dbReference type="ARBA" id="ARBA00022559"/>
    </source>
</evidence>
<evidence type="ECO:0000256" key="6">
    <source>
        <dbReference type="ARBA" id="ARBA00022723"/>
    </source>
</evidence>
<keyword evidence="6" id="KW-0479">Metal-binding</keyword>
<dbReference type="GO" id="GO:0045454">
    <property type="term" value="P:cell redox homeostasis"/>
    <property type="evidence" value="ECO:0007669"/>
    <property type="project" value="TreeGrafter"/>
</dbReference>
<proteinExistence type="inferred from homology"/>
<feature type="region of interest" description="Disordered" evidence="12">
    <location>
        <begin position="290"/>
        <end position="315"/>
    </location>
</feature>
<evidence type="ECO:0000256" key="12">
    <source>
        <dbReference type="SAM" id="MobiDB-lite"/>
    </source>
</evidence>
<evidence type="ECO:0000313" key="15">
    <source>
        <dbReference type="EMBL" id="KRX01853.1"/>
    </source>
</evidence>
<dbReference type="SUPFAM" id="SSF46938">
    <property type="entry name" value="CRAL/TRIO N-terminal domain"/>
    <property type="match status" value="1"/>
</dbReference>
<dbReference type="GO" id="GO:0046872">
    <property type="term" value="F:metal ion binding"/>
    <property type="evidence" value="ECO:0007669"/>
    <property type="project" value="UniProtKB-KW"/>
</dbReference>
<dbReference type="InterPro" id="IPR000866">
    <property type="entry name" value="AhpC/TSA"/>
</dbReference>
<dbReference type="InterPro" id="IPR036865">
    <property type="entry name" value="CRAL-TRIO_dom_sf"/>
</dbReference>
<dbReference type="InterPro" id="IPR012292">
    <property type="entry name" value="Globin/Proto"/>
</dbReference>
<evidence type="ECO:0000256" key="1">
    <source>
        <dbReference type="ARBA" id="ARBA00001971"/>
    </source>
</evidence>
<dbReference type="GO" id="GO:0042744">
    <property type="term" value="P:hydrogen peroxide catabolic process"/>
    <property type="evidence" value="ECO:0007669"/>
    <property type="project" value="TreeGrafter"/>
</dbReference>
<accession>A0A0V0QI03</accession>
<dbReference type="InterPro" id="IPR009050">
    <property type="entry name" value="Globin-like_sf"/>
</dbReference>
<dbReference type="InterPro" id="IPR036249">
    <property type="entry name" value="Thioredoxin-like_sf"/>
</dbReference>
<dbReference type="GO" id="GO:0008379">
    <property type="term" value="F:thioredoxin peroxidase activity"/>
    <property type="evidence" value="ECO:0007669"/>
    <property type="project" value="TreeGrafter"/>
</dbReference>
<dbReference type="SUPFAM" id="SSF46458">
    <property type="entry name" value="Globin-like"/>
    <property type="match status" value="7"/>
</dbReference>
<organism evidence="15 16">
    <name type="scientific">Pseudocohnilembus persalinus</name>
    <name type="common">Ciliate</name>
    <dbReference type="NCBI Taxonomy" id="266149"/>
    <lineage>
        <taxon>Eukaryota</taxon>
        <taxon>Sar</taxon>
        <taxon>Alveolata</taxon>
        <taxon>Ciliophora</taxon>
        <taxon>Intramacronucleata</taxon>
        <taxon>Oligohymenophorea</taxon>
        <taxon>Scuticociliatia</taxon>
        <taxon>Philasterida</taxon>
        <taxon>Pseudocohnilembidae</taxon>
        <taxon>Pseudocohnilembus</taxon>
    </lineage>
</organism>
<dbReference type="PROSITE" id="PS50191">
    <property type="entry name" value="CRAL_TRIO"/>
    <property type="match status" value="1"/>
</dbReference>
<evidence type="ECO:0000256" key="11">
    <source>
        <dbReference type="SAM" id="Coils"/>
    </source>
</evidence>
<evidence type="ECO:0000313" key="16">
    <source>
        <dbReference type="Proteomes" id="UP000054937"/>
    </source>
</evidence>
<dbReference type="InterPro" id="IPR001486">
    <property type="entry name" value="Hemoglobin_trunc"/>
</dbReference>
<keyword evidence="5" id="KW-0349">Heme</keyword>
<gene>
    <name evidence="15" type="ORF">PPERSA_00475</name>
</gene>
<dbReference type="GO" id="GO:0005829">
    <property type="term" value="C:cytosol"/>
    <property type="evidence" value="ECO:0007669"/>
    <property type="project" value="TreeGrafter"/>
</dbReference>
<dbReference type="CDD" id="cd03015">
    <property type="entry name" value="PRX_Typ2cys"/>
    <property type="match status" value="1"/>
</dbReference>
<dbReference type="Pfam" id="PF00650">
    <property type="entry name" value="CRAL_TRIO"/>
    <property type="match status" value="1"/>
</dbReference>
<feature type="compositionally biased region" description="Basic and acidic residues" evidence="12">
    <location>
        <begin position="290"/>
        <end position="301"/>
    </location>
</feature>
<keyword evidence="10" id="KW-0676">Redox-active center</keyword>
<dbReference type="InterPro" id="IPR050217">
    <property type="entry name" value="Peroxiredoxin"/>
</dbReference>
<feature type="compositionally biased region" description="Acidic residues" evidence="12">
    <location>
        <begin position="1497"/>
        <end position="1518"/>
    </location>
</feature>
<keyword evidence="4" id="KW-0575">Peroxidase</keyword>
<dbReference type="PANTHER" id="PTHR10681">
    <property type="entry name" value="THIOREDOXIN PEROXIDASE"/>
    <property type="match status" value="1"/>
</dbReference>
<feature type="coiled-coil region" evidence="11">
    <location>
        <begin position="1"/>
        <end position="28"/>
    </location>
</feature>
<dbReference type="GO" id="GO:0033554">
    <property type="term" value="P:cellular response to stress"/>
    <property type="evidence" value="ECO:0007669"/>
    <property type="project" value="TreeGrafter"/>
</dbReference>
<dbReference type="Pfam" id="PF00578">
    <property type="entry name" value="AhpC-TSA"/>
    <property type="match status" value="1"/>
</dbReference>
<feature type="region of interest" description="Disordered" evidence="12">
    <location>
        <begin position="1494"/>
        <end position="1518"/>
    </location>
</feature>
<dbReference type="Gene3D" id="3.40.30.10">
    <property type="entry name" value="Glutaredoxin"/>
    <property type="match status" value="1"/>
</dbReference>
<dbReference type="GO" id="GO:0015671">
    <property type="term" value="P:oxygen transport"/>
    <property type="evidence" value="ECO:0007669"/>
    <property type="project" value="InterPro"/>
</dbReference>
<dbReference type="SUPFAM" id="SSF52833">
    <property type="entry name" value="Thioredoxin-like"/>
    <property type="match status" value="1"/>
</dbReference>
<dbReference type="InterPro" id="IPR013766">
    <property type="entry name" value="Thioredoxin_domain"/>
</dbReference>
<keyword evidence="8" id="KW-0560">Oxidoreductase</keyword>
<comment type="cofactor">
    <cofactor evidence="1">
        <name>heme</name>
        <dbReference type="ChEBI" id="CHEBI:30413"/>
    </cofactor>
</comment>
<dbReference type="OrthoDB" id="75724at2759"/>
<dbReference type="InParanoid" id="A0A0V0QI03"/>
<feature type="domain" description="CRAL-TRIO" evidence="13">
    <location>
        <begin position="96"/>
        <end position="259"/>
    </location>
</feature>
<keyword evidence="7" id="KW-0049">Antioxidant</keyword>
<dbReference type="Proteomes" id="UP000054937">
    <property type="component" value="Unassembled WGS sequence"/>
</dbReference>
<dbReference type="Gene3D" id="1.10.490.10">
    <property type="entry name" value="Globins"/>
    <property type="match status" value="7"/>
</dbReference>
<name>A0A0V0QI03_PSEPJ</name>
<dbReference type="CDD" id="cd00454">
    <property type="entry name" value="TrHb1_N"/>
    <property type="match status" value="6"/>
</dbReference>
<dbReference type="PROSITE" id="PS51352">
    <property type="entry name" value="THIOREDOXIN_2"/>
    <property type="match status" value="1"/>
</dbReference>
<comment type="similarity">
    <text evidence="2">Belongs to the truncated hemoglobin family. Group I subfamily.</text>
</comment>